<name>A0ABW2CKT3_9ACTN</name>
<evidence type="ECO:0000259" key="3">
    <source>
        <dbReference type="PROSITE" id="PS50977"/>
    </source>
</evidence>
<dbReference type="PROSITE" id="PS50977">
    <property type="entry name" value="HTH_TETR_2"/>
    <property type="match status" value="1"/>
</dbReference>
<dbReference type="InterPro" id="IPR001647">
    <property type="entry name" value="HTH_TetR"/>
</dbReference>
<dbReference type="Proteomes" id="UP001596380">
    <property type="component" value="Unassembled WGS sequence"/>
</dbReference>
<dbReference type="Gene3D" id="1.10.357.10">
    <property type="entry name" value="Tetracycline Repressor, domain 2"/>
    <property type="match status" value="1"/>
</dbReference>
<dbReference type="SUPFAM" id="SSF46689">
    <property type="entry name" value="Homeodomain-like"/>
    <property type="match status" value="1"/>
</dbReference>
<dbReference type="PANTHER" id="PTHR30055:SF187">
    <property type="entry name" value="TRANSCRIPTIONAL REGULATORY PROTEIN"/>
    <property type="match status" value="1"/>
</dbReference>
<dbReference type="RefSeq" id="WP_378063385.1">
    <property type="nucleotide sequence ID" value="NZ_JBHSXS010000009.1"/>
</dbReference>
<feature type="domain" description="HTH tetR-type" evidence="3">
    <location>
        <begin position="19"/>
        <end position="79"/>
    </location>
</feature>
<accession>A0ABW2CKT3</accession>
<sequence length="211" mass="23183">MTAVRRQLDQRTLTTIPGDGHRDRLLDGLAASIAERGYSASTVADIVRHARTSRRTFYEHFAGKDECLIALLTAVNTMLVERISASIDRTAPWRDQIRRGVETWIACAEADPAVMVCAIRDLPSLNGDVARRLHRQGMEAFVATIQTACDTDEWRAAGAGRVSRETVLILVGGLYELAATTVEDGRRLSEITETAVQSSIALLAPREPVLR</sequence>
<evidence type="ECO:0000313" key="5">
    <source>
        <dbReference type="Proteomes" id="UP001596380"/>
    </source>
</evidence>
<dbReference type="InterPro" id="IPR009057">
    <property type="entry name" value="Homeodomain-like_sf"/>
</dbReference>
<comment type="caution">
    <text evidence="4">The sequence shown here is derived from an EMBL/GenBank/DDBJ whole genome shotgun (WGS) entry which is preliminary data.</text>
</comment>
<gene>
    <name evidence="4" type="ORF">ACFQKB_18365</name>
</gene>
<keyword evidence="1 2" id="KW-0238">DNA-binding</keyword>
<evidence type="ECO:0000256" key="2">
    <source>
        <dbReference type="PROSITE-ProRule" id="PRU00335"/>
    </source>
</evidence>
<reference evidence="5" key="1">
    <citation type="journal article" date="2019" name="Int. J. Syst. Evol. Microbiol.">
        <title>The Global Catalogue of Microorganisms (GCM) 10K type strain sequencing project: providing services to taxonomists for standard genome sequencing and annotation.</title>
        <authorList>
            <consortium name="The Broad Institute Genomics Platform"/>
            <consortium name="The Broad Institute Genome Sequencing Center for Infectious Disease"/>
            <person name="Wu L."/>
            <person name="Ma J."/>
        </authorList>
    </citation>
    <scope>NUCLEOTIDE SEQUENCE [LARGE SCALE GENOMIC DNA]</scope>
    <source>
        <strain evidence="5">JCM 3369</strain>
    </source>
</reference>
<dbReference type="InterPro" id="IPR050109">
    <property type="entry name" value="HTH-type_TetR-like_transc_reg"/>
</dbReference>
<evidence type="ECO:0000313" key="4">
    <source>
        <dbReference type="EMBL" id="MFC6881728.1"/>
    </source>
</evidence>
<organism evidence="4 5">
    <name type="scientific">Actinomadura yumaensis</name>
    <dbReference type="NCBI Taxonomy" id="111807"/>
    <lineage>
        <taxon>Bacteria</taxon>
        <taxon>Bacillati</taxon>
        <taxon>Actinomycetota</taxon>
        <taxon>Actinomycetes</taxon>
        <taxon>Streptosporangiales</taxon>
        <taxon>Thermomonosporaceae</taxon>
        <taxon>Actinomadura</taxon>
    </lineage>
</organism>
<keyword evidence="5" id="KW-1185">Reference proteome</keyword>
<dbReference type="PANTHER" id="PTHR30055">
    <property type="entry name" value="HTH-TYPE TRANSCRIPTIONAL REGULATOR RUTR"/>
    <property type="match status" value="1"/>
</dbReference>
<dbReference type="Pfam" id="PF00440">
    <property type="entry name" value="TetR_N"/>
    <property type="match status" value="1"/>
</dbReference>
<feature type="DNA-binding region" description="H-T-H motif" evidence="2">
    <location>
        <begin position="42"/>
        <end position="61"/>
    </location>
</feature>
<dbReference type="EMBL" id="JBHSXS010000009">
    <property type="protein sequence ID" value="MFC6881728.1"/>
    <property type="molecule type" value="Genomic_DNA"/>
</dbReference>
<evidence type="ECO:0000256" key="1">
    <source>
        <dbReference type="ARBA" id="ARBA00023125"/>
    </source>
</evidence>
<proteinExistence type="predicted"/>
<protein>
    <submittedName>
        <fullName evidence="4">TetR/AcrR family transcriptional regulator</fullName>
    </submittedName>
</protein>